<reference evidence="4" key="2">
    <citation type="submission" date="2018-09" db="EMBL/GenBank/DDBJ databases">
        <authorList>
            <person name="Harrison J."/>
            <person name="Moore K.A."/>
            <person name="Paszkiewicz K."/>
            <person name="Jones T."/>
            <person name="Grant M."/>
            <person name="Ambacheew D."/>
            <person name="Muzemil S."/>
            <person name="Studholme D."/>
        </authorList>
    </citation>
    <scope>NUCLEOTIDE SEQUENCE</scope>
</reference>
<feature type="domain" description="DUF3741" evidence="2">
    <location>
        <begin position="186"/>
        <end position="201"/>
    </location>
</feature>
<keyword evidence="6" id="KW-1185">Reference proteome</keyword>
<dbReference type="PANTHER" id="PTHR37897:SF1">
    <property type="entry name" value="DUF3741 DOMAIN-CONTAINING PROTEIN"/>
    <property type="match status" value="1"/>
</dbReference>
<sequence length="287" mass="31524">MKDLSLFLLKNSLASRMKKGFRNFCHGVSSTSTLRQKKAEPDVSCVAAPSVEGSYLEESNATATPLTLEQMILQLDLEEEAARREQLDNYSEVHRRMSCVNNSDILRSARNALNQYPRFSLDGKDAMYKSSFRNLGARPSSFDGGRRSVCCCSKFVGASCKAGYQLDLERNLCLPPTVAGENVVWCKPGVVAKLMGLDAVPVPIGGRRGKKGAINPASASRKQSLRRNGRHELEKERVLHMGLHGCKGIGMARESSASCSAAGYCVRNPISVEQCRSAETWRFGRAR</sequence>
<dbReference type="EMBL" id="AMZH03003274">
    <property type="protein sequence ID" value="RRT72852.1"/>
    <property type="molecule type" value="Genomic_DNA"/>
</dbReference>
<reference evidence="3 6" key="3">
    <citation type="submission" date="2022-12" db="EMBL/GenBank/DDBJ databases">
        <title>Chromosome-scale assembly of the Ensete ventricosum genome.</title>
        <authorList>
            <person name="Dussert Y."/>
            <person name="Stocks J."/>
            <person name="Wendawek A."/>
            <person name="Woldeyes F."/>
            <person name="Nichols R.A."/>
            <person name="Borrell J.S."/>
        </authorList>
    </citation>
    <scope>NUCLEOTIDE SEQUENCE [LARGE SCALE GENOMIC DNA]</scope>
    <source>
        <strain evidence="6">cv. Maze</strain>
        <strain evidence="3">MazeRef_0001</strain>
        <tissue evidence="3">Seeds</tissue>
    </source>
</reference>
<evidence type="ECO:0000313" key="5">
    <source>
        <dbReference type="Proteomes" id="UP000287651"/>
    </source>
</evidence>
<evidence type="ECO:0000313" key="3">
    <source>
        <dbReference type="EMBL" id="KAJ8484573.1"/>
    </source>
</evidence>
<evidence type="ECO:0000313" key="4">
    <source>
        <dbReference type="EMBL" id="RRT72852.1"/>
    </source>
</evidence>
<dbReference type="Proteomes" id="UP001222027">
    <property type="component" value="Unassembled WGS sequence"/>
</dbReference>
<proteinExistence type="predicted"/>
<evidence type="ECO:0000259" key="2">
    <source>
        <dbReference type="Pfam" id="PF14383"/>
    </source>
</evidence>
<protein>
    <recommendedName>
        <fullName evidence="2">DUF3741 domain-containing protein</fullName>
    </recommendedName>
</protein>
<evidence type="ECO:0000313" key="6">
    <source>
        <dbReference type="Proteomes" id="UP001222027"/>
    </source>
</evidence>
<dbReference type="Pfam" id="PF14383">
    <property type="entry name" value="VARLMGL"/>
    <property type="match status" value="1"/>
</dbReference>
<dbReference type="AlphaFoldDB" id="A0A427A9E3"/>
<dbReference type="InterPro" id="IPR032795">
    <property type="entry name" value="DUF3741-assoc"/>
</dbReference>
<dbReference type="PANTHER" id="PTHR37897">
    <property type="entry name" value="DNAK FAMILY PROTEIN"/>
    <property type="match status" value="1"/>
</dbReference>
<accession>A0A427A9E3</accession>
<reference evidence="4 5" key="1">
    <citation type="journal article" date="2014" name="Agronomy (Basel)">
        <title>A Draft Genome Sequence for Ensete ventricosum, the Drought-Tolerant Tree Against Hunger.</title>
        <authorList>
            <person name="Harrison J."/>
            <person name="Moore K.A."/>
            <person name="Paszkiewicz K."/>
            <person name="Jones T."/>
            <person name="Grant M."/>
            <person name="Ambacheew D."/>
            <person name="Muzemil S."/>
            <person name="Studholme D.J."/>
        </authorList>
    </citation>
    <scope>NUCLEOTIDE SEQUENCE [LARGE SCALE GENOMIC DNA]</scope>
</reference>
<comment type="caution">
    <text evidence="4">The sequence shown here is derived from an EMBL/GenBank/DDBJ whole genome shotgun (WGS) entry which is preliminary data.</text>
</comment>
<dbReference type="EMBL" id="JAQQAF010000005">
    <property type="protein sequence ID" value="KAJ8484573.1"/>
    <property type="molecule type" value="Genomic_DNA"/>
</dbReference>
<dbReference type="OrthoDB" id="1931242at2759"/>
<gene>
    <name evidence="4" type="ORF">B296_00034050</name>
    <name evidence="3" type="ORF">OPV22_017058</name>
</gene>
<dbReference type="Proteomes" id="UP000287651">
    <property type="component" value="Unassembled WGS sequence"/>
</dbReference>
<evidence type="ECO:0000256" key="1">
    <source>
        <dbReference type="SAM" id="MobiDB-lite"/>
    </source>
</evidence>
<organism evidence="4 5">
    <name type="scientific">Ensete ventricosum</name>
    <name type="common">Abyssinian banana</name>
    <name type="synonym">Musa ensete</name>
    <dbReference type="NCBI Taxonomy" id="4639"/>
    <lineage>
        <taxon>Eukaryota</taxon>
        <taxon>Viridiplantae</taxon>
        <taxon>Streptophyta</taxon>
        <taxon>Embryophyta</taxon>
        <taxon>Tracheophyta</taxon>
        <taxon>Spermatophyta</taxon>
        <taxon>Magnoliopsida</taxon>
        <taxon>Liliopsida</taxon>
        <taxon>Zingiberales</taxon>
        <taxon>Musaceae</taxon>
        <taxon>Ensete</taxon>
    </lineage>
</organism>
<name>A0A427A9E3_ENSVE</name>
<feature type="region of interest" description="Disordered" evidence="1">
    <location>
        <begin position="208"/>
        <end position="231"/>
    </location>
</feature>